<protein>
    <submittedName>
        <fullName evidence="2">Uncharacterized protein</fullName>
    </submittedName>
</protein>
<evidence type="ECO:0000313" key="2">
    <source>
        <dbReference type="EMBL" id="KAH7089279.1"/>
    </source>
</evidence>
<accession>A0A8K0R7C5</accession>
<feature type="region of interest" description="Disordered" evidence="1">
    <location>
        <begin position="99"/>
        <end position="166"/>
    </location>
</feature>
<name>A0A8K0R7C5_9PLEO</name>
<dbReference type="EMBL" id="JAGMVJ010000007">
    <property type="protein sequence ID" value="KAH7089279.1"/>
    <property type="molecule type" value="Genomic_DNA"/>
</dbReference>
<gene>
    <name evidence="2" type="ORF">FB567DRAFT_440157</name>
</gene>
<dbReference type="AlphaFoldDB" id="A0A8K0R7C5"/>
<keyword evidence="3" id="KW-1185">Reference proteome</keyword>
<evidence type="ECO:0000313" key="3">
    <source>
        <dbReference type="Proteomes" id="UP000813461"/>
    </source>
</evidence>
<proteinExistence type="predicted"/>
<feature type="compositionally biased region" description="Basic and acidic residues" evidence="1">
    <location>
        <begin position="131"/>
        <end position="146"/>
    </location>
</feature>
<reference evidence="2" key="1">
    <citation type="journal article" date="2021" name="Nat. Commun.">
        <title>Genetic determinants of endophytism in the Arabidopsis root mycobiome.</title>
        <authorList>
            <person name="Mesny F."/>
            <person name="Miyauchi S."/>
            <person name="Thiergart T."/>
            <person name="Pickel B."/>
            <person name="Atanasova L."/>
            <person name="Karlsson M."/>
            <person name="Huettel B."/>
            <person name="Barry K.W."/>
            <person name="Haridas S."/>
            <person name="Chen C."/>
            <person name="Bauer D."/>
            <person name="Andreopoulos W."/>
            <person name="Pangilinan J."/>
            <person name="LaButti K."/>
            <person name="Riley R."/>
            <person name="Lipzen A."/>
            <person name="Clum A."/>
            <person name="Drula E."/>
            <person name="Henrissat B."/>
            <person name="Kohler A."/>
            <person name="Grigoriev I.V."/>
            <person name="Martin F.M."/>
            <person name="Hacquard S."/>
        </authorList>
    </citation>
    <scope>NUCLEOTIDE SEQUENCE</scope>
    <source>
        <strain evidence="2">MPI-SDFR-AT-0120</strain>
    </source>
</reference>
<organism evidence="2 3">
    <name type="scientific">Paraphoma chrysanthemicola</name>
    <dbReference type="NCBI Taxonomy" id="798071"/>
    <lineage>
        <taxon>Eukaryota</taxon>
        <taxon>Fungi</taxon>
        <taxon>Dikarya</taxon>
        <taxon>Ascomycota</taxon>
        <taxon>Pezizomycotina</taxon>
        <taxon>Dothideomycetes</taxon>
        <taxon>Pleosporomycetidae</taxon>
        <taxon>Pleosporales</taxon>
        <taxon>Pleosporineae</taxon>
        <taxon>Phaeosphaeriaceae</taxon>
        <taxon>Paraphoma</taxon>
    </lineage>
</organism>
<dbReference type="OrthoDB" id="3690950at2759"/>
<dbReference type="Proteomes" id="UP000813461">
    <property type="component" value="Unassembled WGS sequence"/>
</dbReference>
<evidence type="ECO:0000256" key="1">
    <source>
        <dbReference type="SAM" id="MobiDB-lite"/>
    </source>
</evidence>
<sequence>MSAPTLPFRFVTFGDGAPYPVHEQLHHVDRQQPFMVDLLSGDAYDRGGVLRQPAPEDFLRQLHPLPAPLVEDHDSDQEIEIIEPDSYLDHAAVVKAKDTLGVEPNGSRRHSTIAASKPLSMSHPDAGPQRSRSELDRPSRMLHQDSEQDSDVGSTPQRVPTIGNDMFSPVLGGLHRLHSVPVRKESKMGRLKRFFSFRKKRQYGRRSSR</sequence>
<comment type="caution">
    <text evidence="2">The sequence shown here is derived from an EMBL/GenBank/DDBJ whole genome shotgun (WGS) entry which is preliminary data.</text>
</comment>